<dbReference type="AlphaFoldDB" id="A0A1M4ZBP4"/>
<accession>A0A1M4ZBP4</accession>
<keyword evidence="2" id="KW-1185">Reference proteome</keyword>
<dbReference type="STRING" id="1416778.SAMN05443633_103116"/>
<dbReference type="EMBL" id="FQUT01000003">
    <property type="protein sequence ID" value="SHF15469.1"/>
    <property type="molecule type" value="Genomic_DNA"/>
</dbReference>
<protein>
    <submittedName>
        <fullName evidence="1">Uncharacterized protein</fullName>
    </submittedName>
</protein>
<dbReference type="RefSeq" id="WP_072954677.1">
    <property type="nucleotide sequence ID" value="NZ_FQUT01000003.1"/>
</dbReference>
<sequence length="397" mass="41663">MKNKLIPIKHVQLKFIIPAVLFMNLQLSGQVGIGVENPDPSAILELNVNNLAAGSKKGFLGPRLALASNTDVATIPNPATGLLVFNSGTNVNLNYVGYVFWNGTEWRKLDGTSIAIGTVGTLNCNSVSLTPDTYTSGVPYTGTMSVPYTGGNGGSYPAQSIGPVNGLTATLVPGNFSNGAGTLYYNITGTPTVSSPSVTTFSINIGGKTCSAAVGSGSVISVGQEVFWSGEAPANIGSGGLNATTNLAANYLSNYTTDIPVMDGMRFDYYFIDAVSGAGTISGLPRLVNVSGGNLKVNFSAMSSVQNFGSSNILLGPNNFINLDDGIYNGNGLNMTTSSTPANYTSPSTSHTEIETVDLWVNNHWYRANYYPVIDNNNTTNASDDIRKISISVKRLK</sequence>
<proteinExistence type="predicted"/>
<organism evidence="1 2">
    <name type="scientific">Chryseobacterium arachidis</name>
    <dbReference type="NCBI Taxonomy" id="1416778"/>
    <lineage>
        <taxon>Bacteria</taxon>
        <taxon>Pseudomonadati</taxon>
        <taxon>Bacteroidota</taxon>
        <taxon>Flavobacteriia</taxon>
        <taxon>Flavobacteriales</taxon>
        <taxon>Weeksellaceae</taxon>
        <taxon>Chryseobacterium group</taxon>
        <taxon>Chryseobacterium</taxon>
    </lineage>
</organism>
<evidence type="ECO:0000313" key="1">
    <source>
        <dbReference type="EMBL" id="SHF15469.1"/>
    </source>
</evidence>
<gene>
    <name evidence="1" type="ORF">SAMN05443633_103116</name>
</gene>
<name>A0A1M4ZBP4_9FLAO</name>
<dbReference type="OrthoDB" id="1246284at2"/>
<reference evidence="2" key="1">
    <citation type="submission" date="2016-11" db="EMBL/GenBank/DDBJ databases">
        <authorList>
            <person name="Varghese N."/>
            <person name="Submissions S."/>
        </authorList>
    </citation>
    <scope>NUCLEOTIDE SEQUENCE [LARGE SCALE GENOMIC DNA]</scope>
    <source>
        <strain evidence="2">DSM 27619</strain>
    </source>
</reference>
<dbReference type="Proteomes" id="UP000184518">
    <property type="component" value="Unassembled WGS sequence"/>
</dbReference>
<evidence type="ECO:0000313" key="2">
    <source>
        <dbReference type="Proteomes" id="UP000184518"/>
    </source>
</evidence>